<accession>A0A1H4D4B4</accession>
<evidence type="ECO:0000313" key="2">
    <source>
        <dbReference type="Proteomes" id="UP000199288"/>
    </source>
</evidence>
<proteinExistence type="predicted"/>
<evidence type="ECO:0008006" key="3">
    <source>
        <dbReference type="Google" id="ProtNLM"/>
    </source>
</evidence>
<evidence type="ECO:0000313" key="1">
    <source>
        <dbReference type="EMBL" id="SEA67441.1"/>
    </source>
</evidence>
<gene>
    <name evidence="1" type="ORF">SAMN02910418_02133</name>
</gene>
<dbReference type="Proteomes" id="UP000199288">
    <property type="component" value="Unassembled WGS sequence"/>
</dbReference>
<name>A0A1H4D4B4_9ACTO</name>
<sequence length="134" mass="14675">MLNIGYQTTSTVTITFSEPVSKADLQLHDITAIRTGGQNQHGRYVDRIALDQPWSMTGDMQSANKTMGNAGEYFERTADSPSNHKAWLNTMSTRGQSPFTSLTLTYSAPSAVFGDATRCGWQFIAIGNIDFCLA</sequence>
<protein>
    <recommendedName>
        <fullName evidence="3">SbsA Ig-like domain-containing protein</fullName>
    </recommendedName>
</protein>
<dbReference type="EMBL" id="FNQV01000015">
    <property type="protein sequence ID" value="SEA67441.1"/>
    <property type="molecule type" value="Genomic_DNA"/>
</dbReference>
<keyword evidence="2" id="KW-1185">Reference proteome</keyword>
<reference evidence="2" key="1">
    <citation type="submission" date="2016-10" db="EMBL/GenBank/DDBJ databases">
        <authorList>
            <person name="Varghese N."/>
            <person name="Submissions S."/>
        </authorList>
    </citation>
    <scope>NUCLEOTIDE SEQUENCE [LARGE SCALE GENOMIC DNA]</scope>
    <source>
        <strain evidence="2">KPR-1</strain>
    </source>
</reference>
<organism evidence="1 2">
    <name type="scientific">Bowdeniella nasicola</name>
    <dbReference type="NCBI Taxonomy" id="208480"/>
    <lineage>
        <taxon>Bacteria</taxon>
        <taxon>Bacillati</taxon>
        <taxon>Actinomycetota</taxon>
        <taxon>Actinomycetes</taxon>
        <taxon>Actinomycetales</taxon>
        <taxon>Actinomycetaceae</taxon>
        <taxon>Bowdeniella</taxon>
    </lineage>
</organism>
<dbReference type="AlphaFoldDB" id="A0A1H4D4B4"/>